<evidence type="ECO:0000313" key="4">
    <source>
        <dbReference type="RGD" id="1310606"/>
    </source>
</evidence>
<dbReference type="GO" id="GO:0000139">
    <property type="term" value="C:Golgi membrane"/>
    <property type="evidence" value="ECO:0007669"/>
    <property type="project" value="UniProtKB-SubCell"/>
</dbReference>
<organism evidence="3">
    <name type="scientific">Rattus norvegicus</name>
    <name type="common">Rat</name>
    <dbReference type="NCBI Taxonomy" id="10116"/>
    <lineage>
        <taxon>Eukaryota</taxon>
        <taxon>Metazoa</taxon>
        <taxon>Chordata</taxon>
        <taxon>Craniata</taxon>
        <taxon>Vertebrata</taxon>
        <taxon>Euteleostomi</taxon>
        <taxon>Mammalia</taxon>
        <taxon>Eutheria</taxon>
        <taxon>Euarchontoglires</taxon>
        <taxon>Glires</taxon>
        <taxon>Rodentia</taxon>
        <taxon>Myomorpha</taxon>
        <taxon>Muroidea</taxon>
        <taxon>Muridae</taxon>
        <taxon>Murinae</taxon>
        <taxon>Rattus</taxon>
    </lineage>
</organism>
<dbReference type="AGR" id="RGD:1310606"/>
<dbReference type="InterPro" id="IPR039542">
    <property type="entry name" value="Erv_N"/>
</dbReference>
<keyword evidence="1" id="KW-0256">Endoplasmic reticulum</keyword>
<protein>
    <recommendedName>
        <fullName evidence="1">Endoplasmic reticulum-Golgi intermediate compartment protein</fullName>
    </recommendedName>
</protein>
<keyword evidence="1" id="KW-0931">ER-Golgi transport</keyword>
<sequence length="109" mass="12540">MRRLNRRKTLSLVKELDAFPKVPDSYVETSASGGTVSLIAFTTMALLTIMEFSVYQDTWMKYEYEVDKDFSSKLRINIDITVAMKCHCEYAFATVSLSTQRRLSAHEEI</sequence>
<name>Q5XIS4_RAT</name>
<dbReference type="ExpressionAtlas" id="Q5XIS4">
    <property type="expression patterns" value="baseline and differential"/>
</dbReference>
<dbReference type="GO" id="GO:0005789">
    <property type="term" value="C:endoplasmic reticulum membrane"/>
    <property type="evidence" value="ECO:0007669"/>
    <property type="project" value="UniProtKB-SubCell"/>
</dbReference>
<dbReference type="PANTHER" id="PTHR10984">
    <property type="entry name" value="ENDOPLASMIC RETICULUM-GOLGI INTERMEDIATE COMPARTMENT PROTEIN"/>
    <property type="match status" value="1"/>
</dbReference>
<dbReference type="HOGENOM" id="CLU_2269914_0_0_1"/>
<evidence type="ECO:0000256" key="1">
    <source>
        <dbReference type="RuleBase" id="RU369013"/>
    </source>
</evidence>
<dbReference type="PaxDb" id="10116-ENSRNOP00000061923"/>
<dbReference type="GO" id="GO:0033116">
    <property type="term" value="C:endoplasmic reticulum-Golgi intermediate compartment membrane"/>
    <property type="evidence" value="ECO:0007669"/>
    <property type="project" value="UniProtKB-SubCell"/>
</dbReference>
<comment type="similarity">
    <text evidence="1">Belongs to the ERGIC family.</text>
</comment>
<dbReference type="PANTHER" id="PTHR10984:SF30">
    <property type="entry name" value="ENDOPLASMIC RETICULUM-GOLGI INTERMEDIATE COMPARTMENT PROTEIN 2"/>
    <property type="match status" value="1"/>
</dbReference>
<comment type="subcellular location">
    <subcellularLocation>
        <location evidence="1">Endoplasmic reticulum membrane</location>
        <topology evidence="1">Multi-pass membrane protein</topology>
    </subcellularLocation>
    <subcellularLocation>
        <location evidence="1">Endoplasmic reticulum-Golgi intermediate compartment membrane</location>
        <topology evidence="1">Multi-pass membrane protein</topology>
    </subcellularLocation>
    <subcellularLocation>
        <location evidence="1">Golgi apparatus membrane</location>
        <topology evidence="1">Multi-pass membrane protein</topology>
    </subcellularLocation>
</comment>
<dbReference type="Pfam" id="PF13850">
    <property type="entry name" value="ERGIC_N"/>
    <property type="match status" value="1"/>
</dbReference>
<dbReference type="EMBL" id="BC083597">
    <property type="protein sequence ID" value="AAH83597.1"/>
    <property type="molecule type" value="mRNA"/>
</dbReference>
<accession>Q5XIS4</accession>
<dbReference type="GO" id="GO:0006888">
    <property type="term" value="P:endoplasmic reticulum to Golgi vesicle-mediated transport"/>
    <property type="evidence" value="ECO:0007669"/>
    <property type="project" value="UniProtKB-UniRule"/>
</dbReference>
<comment type="function">
    <text evidence="1">Plays a role in transport between endoplasmic reticulum and Golgi.</text>
</comment>
<feature type="domain" description="Endoplasmic reticulum vesicle transporter N-terminal" evidence="2">
    <location>
        <begin position="13"/>
        <end position="87"/>
    </location>
</feature>
<dbReference type="eggNOG" id="KOG2667">
    <property type="taxonomic scope" value="Eukaryota"/>
</dbReference>
<dbReference type="AlphaFoldDB" id="Q5XIS4"/>
<keyword evidence="1" id="KW-0333">Golgi apparatus</keyword>
<evidence type="ECO:0000259" key="2">
    <source>
        <dbReference type="Pfam" id="PF13850"/>
    </source>
</evidence>
<reference evidence="3" key="1">
    <citation type="journal article" date="2004" name="Genome Res.">
        <title>The status, quality, and expansion of the NIH full-length cDNA project: the Mammalian Gene Collection (MGC).</title>
        <authorList>
            <consortium name="The MGC Project Team"/>
            <person name="Gerhard D.S."/>
            <person name="Wagner L."/>
            <person name="Feingold E.A."/>
            <person name="Shenmen C.M."/>
            <person name="Grouse L.H."/>
            <person name="Schuler G."/>
            <person name="Klein S.L."/>
            <person name="Old S."/>
            <person name="Rasooly R."/>
            <person name="Good P."/>
            <person name="Guyer M."/>
            <person name="Peck A.M."/>
            <person name="Derge J.G."/>
            <person name="Lipman D."/>
            <person name="Collins F.S."/>
            <person name="Jang W."/>
            <person name="Sherry S."/>
            <person name="Feolo M."/>
            <person name="Misquitta L."/>
            <person name="Lee E."/>
            <person name="Rotmistrovsky K."/>
            <person name="Greenhut S.F."/>
            <person name="Schaefer C.F."/>
            <person name="Buetow K."/>
            <person name="Bonner T.I."/>
            <person name="Haussler D."/>
            <person name="Kent J."/>
            <person name="Kiekhaus M."/>
            <person name="Furey T."/>
            <person name="Brent M."/>
            <person name="Prange C."/>
            <person name="Schreiber K."/>
            <person name="Shapiro N."/>
            <person name="Bhat N.K."/>
            <person name="Hopkins R.F."/>
            <person name="Hsie F."/>
            <person name="Driscoll T."/>
            <person name="Soares M.B."/>
            <person name="Casavant T.L."/>
            <person name="Scheetz T.E."/>
            <person name="Brown-stein M.J."/>
            <person name="Usdin T.B."/>
            <person name="Toshiyuki S."/>
            <person name="Carninci P."/>
            <person name="Piao Y."/>
            <person name="Dudekula D.B."/>
            <person name="Ko M.S."/>
            <person name="Kawakami K."/>
            <person name="Suzuki Y."/>
            <person name="Sugano S."/>
            <person name="Gruber C.E."/>
            <person name="Smith M.R."/>
            <person name="Simmons B."/>
            <person name="Moore T."/>
            <person name="Waterman R."/>
            <person name="Johnson S.L."/>
            <person name="Ruan Y."/>
            <person name="Wei C.L."/>
            <person name="Mathavan S."/>
            <person name="Gunaratne P.H."/>
            <person name="Wu J."/>
            <person name="Garcia A.M."/>
            <person name="Hulyk S.W."/>
            <person name="Fuh E."/>
            <person name="Yuan Y."/>
            <person name="Sneed A."/>
            <person name="Kowis C."/>
            <person name="Hodgson A."/>
            <person name="Muzny D.M."/>
            <person name="McPherson J."/>
            <person name="Gibbs R.A."/>
            <person name="Fahey J."/>
            <person name="Helton E."/>
            <person name="Ketteman M."/>
            <person name="Madan A."/>
            <person name="Rodrigues S."/>
            <person name="Sanchez A."/>
            <person name="Whiting M."/>
            <person name="Madari A."/>
            <person name="Young A.C."/>
            <person name="Wetherby K.D."/>
            <person name="Granite S.J."/>
            <person name="Kwong P.N."/>
            <person name="Brinkley C.P."/>
            <person name="Pearson R.L."/>
            <person name="Bouffard G.G."/>
            <person name="Blakesly R.W."/>
            <person name="Green E.D."/>
            <person name="Dickson M.C."/>
            <person name="Rodriguez A.C."/>
            <person name="Grimwood J."/>
            <person name="Schmutz J."/>
            <person name="Myers R.M."/>
            <person name="Butterfield Y.S."/>
            <person name="Griffith M."/>
            <person name="Griffith O.L."/>
            <person name="Krzywinski M.I."/>
            <person name="Liao N."/>
            <person name="Morin R."/>
            <person name="Morrin R."/>
            <person name="Palmquist D."/>
            <person name="Petrescu A.S."/>
            <person name="Skalska U."/>
            <person name="Smailus D.E."/>
            <person name="Stott J.M."/>
            <person name="Schnerch A."/>
            <person name="Schein J.E."/>
            <person name="Jones S.J."/>
            <person name="Holt R.A."/>
            <person name="Baross A."/>
            <person name="Marra M.A."/>
            <person name="Clifton S."/>
            <person name="Makowski K.A."/>
            <person name="Bosak S."/>
            <person name="Malek J."/>
        </authorList>
    </citation>
    <scope>NUCLEOTIDE SEQUENCE [LARGE SCALE MRNA]</scope>
    <source>
        <tissue evidence="3">Testis</tissue>
    </source>
</reference>
<dbReference type="PhosphoSitePlus" id="Q5XIS4"/>
<gene>
    <name evidence="4" type="primary">Ergic2</name>
    <name evidence="3" type="synonym">RGD1310606</name>
</gene>
<dbReference type="InterPro" id="IPR045888">
    <property type="entry name" value="Erv"/>
</dbReference>
<proteinExistence type="evidence at transcript level"/>
<accession>D4A363</accession>
<keyword evidence="1" id="KW-0813">Transport</keyword>
<dbReference type="Bgee" id="ENSRNOG00000001852">
    <property type="expression patterns" value="Expressed in quadriceps femoris and 20 other cell types or tissues"/>
</dbReference>
<dbReference type="UCSC" id="RGD:1310606">
    <property type="organism name" value="rat"/>
</dbReference>
<dbReference type="RGD" id="1310606">
    <property type="gene designation" value="Ergic2"/>
</dbReference>
<evidence type="ECO:0000313" key="3">
    <source>
        <dbReference type="EMBL" id="AAH83597.1"/>
    </source>
</evidence>